<reference evidence="2" key="1">
    <citation type="submission" date="2025-08" db="UniProtKB">
        <authorList>
            <consortium name="Ensembl"/>
        </authorList>
    </citation>
    <scope>IDENTIFICATION</scope>
</reference>
<evidence type="ECO:0000313" key="3">
    <source>
        <dbReference type="Proteomes" id="UP000694724"/>
    </source>
</evidence>
<evidence type="ECO:0000313" key="2">
    <source>
        <dbReference type="Ensembl" id="ENSSSCP00055045431.1"/>
    </source>
</evidence>
<organism evidence="2 3">
    <name type="scientific">Sus scrofa</name>
    <name type="common">Pig</name>
    <dbReference type="NCBI Taxonomy" id="9823"/>
    <lineage>
        <taxon>Eukaryota</taxon>
        <taxon>Metazoa</taxon>
        <taxon>Chordata</taxon>
        <taxon>Craniata</taxon>
        <taxon>Vertebrata</taxon>
        <taxon>Euteleostomi</taxon>
        <taxon>Mammalia</taxon>
        <taxon>Eutheria</taxon>
        <taxon>Laurasiatheria</taxon>
        <taxon>Artiodactyla</taxon>
        <taxon>Suina</taxon>
        <taxon>Suidae</taxon>
        <taxon>Sus</taxon>
    </lineage>
</organism>
<dbReference type="Proteomes" id="UP000694724">
    <property type="component" value="Unplaced"/>
</dbReference>
<accession>A0A8D1SA92</accession>
<name>A0A8D1SA92_PIG</name>
<sequence length="201" mass="22107">LKSQSAALKSRKRERKKEKKKSTSLHQLYILWVETENDCGVGRPLPGEEELNLQRWIKDGTHACELRGGGDAPGQAPVTKGQNGVLASKKLAQEGRFLRAKKPLGLTTITIFQCTLTPWEAKSFRCLQRTLFTSGVLALARDWGAVPGDPNGLPHPSDYSPRTLMDKTLCPGGQEVRGQMDMERGGAQEGATSMPEPRQEL</sequence>
<dbReference type="AlphaFoldDB" id="A0A8D1SA92"/>
<evidence type="ECO:0000256" key="1">
    <source>
        <dbReference type="SAM" id="MobiDB-lite"/>
    </source>
</evidence>
<dbReference type="PRINTS" id="PR00888">
    <property type="entry name" value="SM22CALPONIN"/>
</dbReference>
<dbReference type="InterPro" id="IPR003096">
    <property type="entry name" value="SM22_calponin"/>
</dbReference>
<dbReference type="Ensembl" id="ENSSSCT00055056806.1">
    <property type="protein sequence ID" value="ENSSSCP00055045431.1"/>
    <property type="gene ID" value="ENSSSCG00055028597.1"/>
</dbReference>
<feature type="region of interest" description="Disordered" evidence="1">
    <location>
        <begin position="176"/>
        <end position="201"/>
    </location>
</feature>
<dbReference type="InterPro" id="IPR050606">
    <property type="entry name" value="Calponin-like"/>
</dbReference>
<proteinExistence type="predicted"/>
<feature type="compositionally biased region" description="Basic residues" evidence="1">
    <location>
        <begin position="9"/>
        <end position="21"/>
    </location>
</feature>
<dbReference type="PANTHER" id="PTHR47385:SF20">
    <property type="entry name" value="TRANSGELIN-2"/>
    <property type="match status" value="1"/>
</dbReference>
<dbReference type="PANTHER" id="PTHR47385">
    <property type="entry name" value="CALPONIN"/>
    <property type="match status" value="1"/>
</dbReference>
<feature type="region of interest" description="Disordered" evidence="1">
    <location>
        <begin position="1"/>
        <end position="21"/>
    </location>
</feature>
<protein>
    <submittedName>
        <fullName evidence="2">Uncharacterized protein</fullName>
    </submittedName>
</protein>